<name>A0ABU3NSE3_9FIRM</name>
<keyword evidence="1 2" id="KW-0807">Transducer</keyword>
<evidence type="ECO:0000313" key="5">
    <source>
        <dbReference type="Proteomes" id="UP001254848"/>
    </source>
</evidence>
<dbReference type="EMBL" id="JAUOZS010000001">
    <property type="protein sequence ID" value="MDT8899734.1"/>
    <property type="molecule type" value="Genomic_DNA"/>
</dbReference>
<organism evidence="4 5">
    <name type="scientific">Anaeroselena agilis</name>
    <dbReference type="NCBI Taxonomy" id="3063788"/>
    <lineage>
        <taxon>Bacteria</taxon>
        <taxon>Bacillati</taxon>
        <taxon>Bacillota</taxon>
        <taxon>Negativicutes</taxon>
        <taxon>Acetonemataceae</taxon>
        <taxon>Anaeroselena</taxon>
    </lineage>
</organism>
<dbReference type="PANTHER" id="PTHR32089">
    <property type="entry name" value="METHYL-ACCEPTING CHEMOTAXIS PROTEIN MCPB"/>
    <property type="match status" value="1"/>
</dbReference>
<dbReference type="Gene3D" id="1.10.287.950">
    <property type="entry name" value="Methyl-accepting chemotaxis protein"/>
    <property type="match status" value="1"/>
</dbReference>
<gene>
    <name evidence="4" type="ORF">Q4T40_00540</name>
</gene>
<dbReference type="Pfam" id="PF00015">
    <property type="entry name" value="MCPsignal"/>
    <property type="match status" value="1"/>
</dbReference>
<evidence type="ECO:0000256" key="2">
    <source>
        <dbReference type="PROSITE-ProRule" id="PRU00284"/>
    </source>
</evidence>
<accession>A0ABU3NSE3</accession>
<dbReference type="RefSeq" id="WP_413778302.1">
    <property type="nucleotide sequence ID" value="NZ_JAUOZS010000001.1"/>
</dbReference>
<dbReference type="PROSITE" id="PS50111">
    <property type="entry name" value="CHEMOTAXIS_TRANSDUC_2"/>
    <property type="match status" value="1"/>
</dbReference>
<reference evidence="4 5" key="1">
    <citation type="submission" date="2023-07" db="EMBL/GenBank/DDBJ databases">
        <title>The novel representative of Negativicutes class, Anaeroselena agilis gen. nov. sp. nov.</title>
        <authorList>
            <person name="Prokofeva M.I."/>
            <person name="Elcheninov A.G."/>
            <person name="Klyukina A."/>
            <person name="Kublanov I.V."/>
            <person name="Frolov E.N."/>
            <person name="Podosokorskaya O.A."/>
        </authorList>
    </citation>
    <scope>NUCLEOTIDE SEQUENCE [LARGE SCALE GENOMIC DNA]</scope>
    <source>
        <strain evidence="4 5">4137-cl</strain>
    </source>
</reference>
<dbReference type="SUPFAM" id="SSF58104">
    <property type="entry name" value="Methyl-accepting chemotaxis protein (MCP) signaling domain"/>
    <property type="match status" value="1"/>
</dbReference>
<evidence type="ECO:0000259" key="3">
    <source>
        <dbReference type="PROSITE" id="PS50111"/>
    </source>
</evidence>
<evidence type="ECO:0000313" key="4">
    <source>
        <dbReference type="EMBL" id="MDT8899734.1"/>
    </source>
</evidence>
<dbReference type="SMART" id="SM00283">
    <property type="entry name" value="MA"/>
    <property type="match status" value="1"/>
</dbReference>
<protein>
    <submittedName>
        <fullName evidence="4">Methyl-accepting chemotaxis protein</fullName>
    </submittedName>
</protein>
<dbReference type="InterPro" id="IPR004089">
    <property type="entry name" value="MCPsignal_dom"/>
</dbReference>
<dbReference type="PANTHER" id="PTHR32089:SF112">
    <property type="entry name" value="LYSOZYME-LIKE PROTEIN-RELATED"/>
    <property type="match status" value="1"/>
</dbReference>
<comment type="caution">
    <text evidence="4">The sequence shown here is derived from an EMBL/GenBank/DDBJ whole genome shotgun (WGS) entry which is preliminary data.</text>
</comment>
<sequence>MRKIDAAIMLTEMIRDVSVLDCNVIVCDAEAKILQFVQANTFQADIKVGDTATGGVIKECLAKRQITKGIIPERVYGVTLKAIIYPIVEADGNLSGVLGTATSLRMQEVLHQSAESVAATSQQMAASTEELALSAGLLASNLALAKASGDSVLGEIGKTNEILRFVSDVANNSNLLGLNAAIEAARAGEKGRGFAVVADEIRKMAVNSAQSVREIRGILDRMQTETRNAVQAIVATSELGERQLVATEQIKVTMQELATSASEIERIAEVV</sequence>
<keyword evidence="5" id="KW-1185">Reference proteome</keyword>
<feature type="domain" description="Methyl-accepting transducer" evidence="3">
    <location>
        <begin position="110"/>
        <end position="271"/>
    </location>
</feature>
<dbReference type="Proteomes" id="UP001254848">
    <property type="component" value="Unassembled WGS sequence"/>
</dbReference>
<proteinExistence type="predicted"/>
<evidence type="ECO:0000256" key="1">
    <source>
        <dbReference type="ARBA" id="ARBA00023224"/>
    </source>
</evidence>